<dbReference type="InterPro" id="IPR038071">
    <property type="entry name" value="UROD/MetE-like_sf"/>
</dbReference>
<dbReference type="GO" id="GO:0004853">
    <property type="term" value="F:uroporphyrinogen decarboxylase activity"/>
    <property type="evidence" value="ECO:0007669"/>
    <property type="project" value="InterPro"/>
</dbReference>
<evidence type="ECO:0000259" key="1">
    <source>
        <dbReference type="Pfam" id="PF01208"/>
    </source>
</evidence>
<evidence type="ECO:0000313" key="2">
    <source>
        <dbReference type="EMBL" id="VUX36479.1"/>
    </source>
</evidence>
<dbReference type="Proteomes" id="UP000408482">
    <property type="component" value="Unassembled WGS sequence"/>
</dbReference>
<protein>
    <submittedName>
        <fullName evidence="2">Methylcobalamin:coenzyme M methyltransferase</fullName>
    </submittedName>
</protein>
<dbReference type="SUPFAM" id="SSF51726">
    <property type="entry name" value="UROD/MetE-like"/>
    <property type="match status" value="1"/>
</dbReference>
<evidence type="ECO:0000313" key="3">
    <source>
        <dbReference type="Proteomes" id="UP000408482"/>
    </source>
</evidence>
<feature type="domain" description="Uroporphyrinogen decarboxylase (URO-D)" evidence="1">
    <location>
        <begin position="215"/>
        <end position="411"/>
    </location>
</feature>
<dbReference type="AlphaFoldDB" id="A0A564VVB6"/>
<gene>
    <name evidence="2" type="ORF">RSSSTS7063_03026</name>
</gene>
<keyword evidence="2" id="KW-0489">Methyltransferase</keyword>
<sequence>MKMTPRERVMASVNHQNPDSLPMDLGSNVSAGISGMAYGKLKEYLGITTGHNRIYDVVQQVAQPEIQVLDIIGADVLDVGRVFNTEDSDWYDVALSNGVAAQWPDWFRPRHNKDGSYEYFDCEGTLIAKMPNGGMCFDQQYFPYKEDYPENYNDLDKEMGKVIWSAMVHSPWDHSNEKYFWETLRERCLVLKNSTDRALMITCGCNFFEWGTFLRRMENYLMDIYEEPEQVLALNDQLLERHLKNLENTCKYLDGIVDIVRFGDDLGMNNNMFMSLEKYHTLFKPYHTNINEYVHKHSSMKTFLHSCGSIFPVIGDLAEAGFDILNPVQTSAANMDPAKLKQEYGKDITFWGGGCNTRKILNMGTEKEVYDYCRRMIDIFFQDGGFVFNQEHNILGDVPPQNIMAMYKAVEDARR</sequence>
<dbReference type="RefSeq" id="WP_144093596.1">
    <property type="nucleotide sequence ID" value="NZ_CABHMX010000031.1"/>
</dbReference>
<dbReference type="GO" id="GO:0008168">
    <property type="term" value="F:methyltransferase activity"/>
    <property type="evidence" value="ECO:0007669"/>
    <property type="project" value="UniProtKB-KW"/>
</dbReference>
<dbReference type="Pfam" id="PF01208">
    <property type="entry name" value="URO-D"/>
    <property type="match status" value="1"/>
</dbReference>
<dbReference type="PANTHER" id="PTHR47099:SF1">
    <property type="entry name" value="METHYLCOBAMIDE:COM METHYLTRANSFERASE MTBA"/>
    <property type="match status" value="1"/>
</dbReference>
<organism evidence="2 3">
    <name type="scientific">Blautia luti</name>
    <dbReference type="NCBI Taxonomy" id="89014"/>
    <lineage>
        <taxon>Bacteria</taxon>
        <taxon>Bacillati</taxon>
        <taxon>Bacillota</taxon>
        <taxon>Clostridia</taxon>
        <taxon>Lachnospirales</taxon>
        <taxon>Lachnospiraceae</taxon>
        <taxon>Blautia</taxon>
    </lineage>
</organism>
<dbReference type="GO" id="GO:0006779">
    <property type="term" value="P:porphyrin-containing compound biosynthetic process"/>
    <property type="evidence" value="ECO:0007669"/>
    <property type="project" value="InterPro"/>
</dbReference>
<accession>A0A564VVB6</accession>
<name>A0A564VVB6_9FIRM</name>
<reference evidence="2 3" key="1">
    <citation type="submission" date="2019-07" db="EMBL/GenBank/DDBJ databases">
        <authorList>
            <person name="Hibberd C M."/>
            <person name="Gehrig L. J."/>
            <person name="Chang H.-W."/>
            <person name="Venkatesh S."/>
        </authorList>
    </citation>
    <scope>NUCLEOTIDE SEQUENCE [LARGE SCALE GENOMIC DNA]</scope>
    <source>
        <strain evidence="2">Blautia_luti_SSTS_Bg7063</strain>
    </source>
</reference>
<keyword evidence="3" id="KW-1185">Reference proteome</keyword>
<proteinExistence type="predicted"/>
<dbReference type="PANTHER" id="PTHR47099">
    <property type="entry name" value="METHYLCOBAMIDE:COM METHYLTRANSFERASE MTBA"/>
    <property type="match status" value="1"/>
</dbReference>
<dbReference type="EMBL" id="CABHNW010000063">
    <property type="protein sequence ID" value="VUX36479.1"/>
    <property type="molecule type" value="Genomic_DNA"/>
</dbReference>
<dbReference type="Gene3D" id="3.20.20.210">
    <property type="match status" value="1"/>
</dbReference>
<dbReference type="InterPro" id="IPR000257">
    <property type="entry name" value="Uroporphyrinogen_deCOase"/>
</dbReference>
<dbReference type="GO" id="GO:0032259">
    <property type="term" value="P:methylation"/>
    <property type="evidence" value="ECO:0007669"/>
    <property type="project" value="UniProtKB-KW"/>
</dbReference>
<dbReference type="InterPro" id="IPR052024">
    <property type="entry name" value="Methanogen_methyltrans"/>
</dbReference>
<keyword evidence="2" id="KW-0808">Transferase</keyword>